<dbReference type="InterPro" id="IPR017039">
    <property type="entry name" value="Virul_fac_BrkB"/>
</dbReference>
<sequence length="291" mass="32685">MDFKPIVQKSKIFMQVFIKRYSASQISNNSIVLSYYLLLSIFPALMFFGSLLPILNIDIATVLEYIKTAIPNTIYDVAAPFIRDFLGRGNGGLLSIGALLTLYSASKAMVAFQNTINQAYGISKRPNMIISRILAFVLTLLIIAIIAALIFFFSFGQTIVYYLTPIFKLPGDLFNLIGQIKWPIMLIGTFICLTLLYYLAPHKKIKFRYTIPGALVATIGLLLLSQLFSLYVQYFARSVSSYKALGTFIIVLFWLNFLSMIALLGGVINATWQDLHTKKNEETKTDSESKT</sequence>
<dbReference type="KEGG" id="pce:PECL_1614"/>
<dbReference type="eggNOG" id="COG1295">
    <property type="taxonomic scope" value="Bacteria"/>
</dbReference>
<evidence type="ECO:0000256" key="1">
    <source>
        <dbReference type="ARBA" id="ARBA00004651"/>
    </source>
</evidence>
<evidence type="ECO:0000256" key="4">
    <source>
        <dbReference type="ARBA" id="ARBA00022989"/>
    </source>
</evidence>
<keyword evidence="3 6" id="KW-0812">Transmembrane</keyword>
<dbReference type="PATRIC" id="fig|701521.8.peg.1514"/>
<evidence type="ECO:0000256" key="3">
    <source>
        <dbReference type="ARBA" id="ARBA00022692"/>
    </source>
</evidence>
<dbReference type="PANTHER" id="PTHR30213">
    <property type="entry name" value="INNER MEMBRANE PROTEIN YHJD"/>
    <property type="match status" value="1"/>
</dbReference>
<feature type="transmembrane region" description="Helical" evidence="6">
    <location>
        <begin position="211"/>
        <end position="232"/>
    </location>
</feature>
<feature type="transmembrane region" description="Helical" evidence="6">
    <location>
        <begin position="133"/>
        <end position="160"/>
    </location>
</feature>
<keyword evidence="8" id="KW-1185">Reference proteome</keyword>
<feature type="transmembrane region" description="Helical" evidence="6">
    <location>
        <begin position="180"/>
        <end position="199"/>
    </location>
</feature>
<reference evidence="7 8" key="1">
    <citation type="journal article" date="2012" name="J. Bacteriol.">
        <title>Complete Genome Sequence of the Beer Spoilage Organism Pediococcus claussenii ATCC BAA-344T.</title>
        <authorList>
            <person name="Pittet V."/>
            <person name="Abegunde T."/>
            <person name="Marfleet T."/>
            <person name="Haakensen M."/>
            <person name="Morrow K."/>
            <person name="Jayaprakash T."/>
            <person name="Schroeder K."/>
            <person name="Trost B."/>
            <person name="Byrns S."/>
            <person name="Bergsveinson J."/>
            <person name="Kusalik A."/>
            <person name="Ziola B."/>
        </authorList>
    </citation>
    <scope>NUCLEOTIDE SEQUENCE [LARGE SCALE GENOMIC DNA]</scope>
    <source>
        <strain evidence="7 8">ATCC BAA-344</strain>
    </source>
</reference>
<keyword evidence="4 6" id="KW-1133">Transmembrane helix</keyword>
<evidence type="ECO:0000313" key="8">
    <source>
        <dbReference type="Proteomes" id="UP000005444"/>
    </source>
</evidence>
<feature type="transmembrane region" description="Helical" evidence="6">
    <location>
        <begin position="244"/>
        <end position="268"/>
    </location>
</feature>
<dbReference type="RefSeq" id="WP_014216026.1">
    <property type="nucleotide sequence ID" value="NC_016605.1"/>
</dbReference>
<dbReference type="HOGENOM" id="CLU_045539_4_0_9"/>
<feature type="transmembrane region" description="Helical" evidence="6">
    <location>
        <begin position="35"/>
        <end position="55"/>
    </location>
</feature>
<proteinExistence type="predicted"/>
<evidence type="ECO:0000313" key="7">
    <source>
        <dbReference type="EMBL" id="AEV95832.1"/>
    </source>
</evidence>
<accession>G8PAW4</accession>
<protein>
    <submittedName>
        <fullName evidence="7">Ribonuclease BN-like family protein</fullName>
    </submittedName>
</protein>
<comment type="subcellular location">
    <subcellularLocation>
        <location evidence="1">Cell membrane</location>
        <topology evidence="1">Multi-pass membrane protein</topology>
    </subcellularLocation>
</comment>
<dbReference type="PIRSF" id="PIRSF035875">
    <property type="entry name" value="RNase_BN"/>
    <property type="match status" value="1"/>
</dbReference>
<evidence type="ECO:0000256" key="5">
    <source>
        <dbReference type="ARBA" id="ARBA00023136"/>
    </source>
</evidence>
<dbReference type="NCBIfam" id="TIGR00765">
    <property type="entry name" value="yihY_not_rbn"/>
    <property type="match status" value="1"/>
</dbReference>
<organism evidence="7 8">
    <name type="scientific">Pediococcus claussenii (strain ATCC BAA-344 / DSM 14800 / JCM 18046 / KCTC 3811 / LMG 21948 / P06)</name>
    <dbReference type="NCBI Taxonomy" id="701521"/>
    <lineage>
        <taxon>Bacteria</taxon>
        <taxon>Bacillati</taxon>
        <taxon>Bacillota</taxon>
        <taxon>Bacilli</taxon>
        <taxon>Lactobacillales</taxon>
        <taxon>Lactobacillaceae</taxon>
        <taxon>Pediococcus</taxon>
    </lineage>
</organism>
<dbReference type="AlphaFoldDB" id="G8PAW4"/>
<evidence type="ECO:0000256" key="6">
    <source>
        <dbReference type="SAM" id="Phobius"/>
    </source>
</evidence>
<feature type="transmembrane region" description="Helical" evidence="6">
    <location>
        <begin position="93"/>
        <end position="112"/>
    </location>
</feature>
<name>G8PAW4_PEDCP</name>
<dbReference type="Proteomes" id="UP000005444">
    <property type="component" value="Chromosome"/>
</dbReference>
<dbReference type="PANTHER" id="PTHR30213:SF0">
    <property type="entry name" value="UPF0761 MEMBRANE PROTEIN YIHY"/>
    <property type="match status" value="1"/>
</dbReference>
<evidence type="ECO:0000256" key="2">
    <source>
        <dbReference type="ARBA" id="ARBA00022475"/>
    </source>
</evidence>
<keyword evidence="5 6" id="KW-0472">Membrane</keyword>
<dbReference type="GO" id="GO:0005886">
    <property type="term" value="C:plasma membrane"/>
    <property type="evidence" value="ECO:0007669"/>
    <property type="project" value="UniProtKB-SubCell"/>
</dbReference>
<keyword evidence="2" id="KW-1003">Cell membrane</keyword>
<dbReference type="Pfam" id="PF03631">
    <property type="entry name" value="Virul_fac_BrkB"/>
    <property type="match status" value="1"/>
</dbReference>
<gene>
    <name evidence="7" type="ordered locus">PECL_1614</name>
</gene>
<dbReference type="EMBL" id="CP003137">
    <property type="protein sequence ID" value="AEV95832.1"/>
    <property type="molecule type" value="Genomic_DNA"/>
</dbReference>